<dbReference type="EMBL" id="FQYV01000009">
    <property type="protein sequence ID" value="SHJ09739.1"/>
    <property type="molecule type" value="Genomic_DNA"/>
</dbReference>
<reference evidence="3" key="1">
    <citation type="submission" date="2016-11" db="EMBL/GenBank/DDBJ databases">
        <authorList>
            <person name="Varghese N."/>
            <person name="Submissions S."/>
        </authorList>
    </citation>
    <scope>NUCLEOTIDE SEQUENCE [LARGE SCALE GENOMIC DNA]</scope>
    <source>
        <strain evidence="3">DSM 26349</strain>
    </source>
</reference>
<dbReference type="PANTHER" id="PTHR22916">
    <property type="entry name" value="GLYCOSYLTRANSFERASE"/>
    <property type="match status" value="1"/>
</dbReference>
<sequence length="324" mass="37635">MTNQNPLVSIIIPTFNRAHLIGETLDSVLAQTYQNWECIVVDDGSTDDTEEVVQKYLKLDKRFKFYLRPNTHSPGGNGARNYGFKMCQGDYVIWFDSDDLMLPEKLQLQLDALIGSEYDFSVAKHGNFYTKSPNLKKQVKKFDKNICSEVSLLNYSIDKNYWGTIDLLGRRSILDNQRFNEQLKSGQEYNFFVSIVACHGNIKGIYLDQDLALRRIHNSSIQSIQNFNQKILLANKFQVYQETFFDNVERLNDELKNHLLWKMTLLFHNQVIIGSNQIKIIEFVSSLNPYLDTRQVVILYFVLVLSKITKRGYSLGKRVLKIVF</sequence>
<name>A0A1M6GIH8_9FLAO</name>
<accession>A0A1M6GIH8</accession>
<dbReference type="InterPro" id="IPR001173">
    <property type="entry name" value="Glyco_trans_2-like"/>
</dbReference>
<dbReference type="Proteomes" id="UP000184172">
    <property type="component" value="Unassembled WGS sequence"/>
</dbReference>
<dbReference type="CDD" id="cd00761">
    <property type="entry name" value="Glyco_tranf_GTA_type"/>
    <property type="match status" value="1"/>
</dbReference>
<evidence type="ECO:0000313" key="2">
    <source>
        <dbReference type="EMBL" id="SHJ09739.1"/>
    </source>
</evidence>
<proteinExistence type="predicted"/>
<protein>
    <submittedName>
        <fullName evidence="2">Glycosyltransferase involved in cell wall bisynthesis</fullName>
    </submittedName>
</protein>
<dbReference type="RefSeq" id="WP_073217360.1">
    <property type="nucleotide sequence ID" value="NZ_FNNS01000011.1"/>
</dbReference>
<dbReference type="Pfam" id="PF00535">
    <property type="entry name" value="Glycos_transf_2"/>
    <property type="match status" value="1"/>
</dbReference>
<organism evidence="2 3">
    <name type="scientific">Aequorivita viscosa</name>
    <dbReference type="NCBI Taxonomy" id="797419"/>
    <lineage>
        <taxon>Bacteria</taxon>
        <taxon>Pseudomonadati</taxon>
        <taxon>Bacteroidota</taxon>
        <taxon>Flavobacteriia</taxon>
        <taxon>Flavobacteriales</taxon>
        <taxon>Flavobacteriaceae</taxon>
        <taxon>Aequorivita</taxon>
    </lineage>
</organism>
<feature type="domain" description="Glycosyltransferase 2-like" evidence="1">
    <location>
        <begin position="9"/>
        <end position="138"/>
    </location>
</feature>
<dbReference type="PANTHER" id="PTHR22916:SF3">
    <property type="entry name" value="UDP-GLCNAC:BETAGAL BETA-1,3-N-ACETYLGLUCOSAMINYLTRANSFERASE-LIKE PROTEIN 1"/>
    <property type="match status" value="1"/>
</dbReference>
<keyword evidence="2" id="KW-0808">Transferase</keyword>
<dbReference type="STRING" id="797419.SAMN05216556_11121"/>
<dbReference type="OrthoDB" id="597270at2"/>
<keyword evidence="3" id="KW-1185">Reference proteome</keyword>
<dbReference type="GO" id="GO:0016758">
    <property type="term" value="F:hexosyltransferase activity"/>
    <property type="evidence" value="ECO:0007669"/>
    <property type="project" value="UniProtKB-ARBA"/>
</dbReference>
<dbReference type="SUPFAM" id="SSF53448">
    <property type="entry name" value="Nucleotide-diphospho-sugar transferases"/>
    <property type="match status" value="1"/>
</dbReference>
<dbReference type="InterPro" id="IPR029044">
    <property type="entry name" value="Nucleotide-diphossugar_trans"/>
</dbReference>
<gene>
    <name evidence="2" type="ORF">SAMN04487908_10992</name>
</gene>
<dbReference type="Gene3D" id="3.90.550.10">
    <property type="entry name" value="Spore Coat Polysaccharide Biosynthesis Protein SpsA, Chain A"/>
    <property type="match status" value="1"/>
</dbReference>
<dbReference type="AlphaFoldDB" id="A0A1M6GIH8"/>
<evidence type="ECO:0000259" key="1">
    <source>
        <dbReference type="Pfam" id="PF00535"/>
    </source>
</evidence>
<evidence type="ECO:0000313" key="3">
    <source>
        <dbReference type="Proteomes" id="UP000184172"/>
    </source>
</evidence>